<evidence type="ECO:0000256" key="1">
    <source>
        <dbReference type="SAM" id="Phobius"/>
    </source>
</evidence>
<keyword evidence="1" id="KW-1133">Transmembrane helix</keyword>
<comment type="caution">
    <text evidence="2">The sequence shown here is derived from an EMBL/GenBank/DDBJ whole genome shotgun (WGS) entry which is preliminary data.</text>
</comment>
<keyword evidence="1" id="KW-0812">Transmembrane</keyword>
<protein>
    <recommendedName>
        <fullName evidence="4">DUF3592 domain-containing protein</fullName>
    </recommendedName>
</protein>
<feature type="transmembrane region" description="Helical" evidence="1">
    <location>
        <begin position="149"/>
        <end position="172"/>
    </location>
</feature>
<proteinExistence type="predicted"/>
<feature type="transmembrane region" description="Helical" evidence="1">
    <location>
        <begin position="9"/>
        <end position="28"/>
    </location>
</feature>
<gene>
    <name evidence="2" type="ORF">Sspor_40280</name>
</gene>
<evidence type="ECO:0008006" key="4">
    <source>
        <dbReference type="Google" id="ProtNLM"/>
    </source>
</evidence>
<reference evidence="3" key="1">
    <citation type="submission" date="2023-07" db="EMBL/GenBank/DDBJ databases">
        <title>Whole genome shotgun sequence of Streptomyces spororaveus NBRC 15456.</title>
        <authorList>
            <person name="Komaki H."/>
            <person name="Tamura T."/>
        </authorList>
    </citation>
    <scope>NUCLEOTIDE SEQUENCE [LARGE SCALE GENOMIC DNA]</scope>
    <source>
        <strain evidence="3">NBRC 15456</strain>
    </source>
</reference>
<name>A0ABQ3TEK9_9ACTN</name>
<evidence type="ECO:0000313" key="2">
    <source>
        <dbReference type="EMBL" id="GHI78467.1"/>
    </source>
</evidence>
<organism evidence="2 3">
    <name type="scientific">Streptomyces spororaveus</name>
    <dbReference type="NCBI Taxonomy" id="284039"/>
    <lineage>
        <taxon>Bacteria</taxon>
        <taxon>Bacillati</taxon>
        <taxon>Actinomycetota</taxon>
        <taxon>Actinomycetes</taxon>
        <taxon>Kitasatosporales</taxon>
        <taxon>Streptomycetaceae</taxon>
        <taxon>Streptomyces</taxon>
    </lineage>
</organism>
<accession>A0ABQ3TEK9</accession>
<keyword evidence="3" id="KW-1185">Reference proteome</keyword>
<evidence type="ECO:0000313" key="3">
    <source>
        <dbReference type="Proteomes" id="UP000608522"/>
    </source>
</evidence>
<keyword evidence="1" id="KW-0472">Membrane</keyword>
<sequence>MVRGLGRGVAGVGVVVTLVFAGWLTWLLPGPQMVAVLGFGPVDGVVAIHECYEASDAEGYATGTDCTGRYTPRRPDGPPRDIVLDTAAHDYRPGTEVEVRTARGRAYERSGSAVFRFGTVIGLLLLPFLVLAAWLFACARRGRVADGDGYVFAALAGLVLAIVAAAVAGILVEIGMLVF</sequence>
<dbReference type="EMBL" id="BNED01000005">
    <property type="protein sequence ID" value="GHI78467.1"/>
    <property type="molecule type" value="Genomic_DNA"/>
</dbReference>
<feature type="transmembrane region" description="Helical" evidence="1">
    <location>
        <begin position="113"/>
        <end position="137"/>
    </location>
</feature>
<dbReference type="Proteomes" id="UP000608522">
    <property type="component" value="Unassembled WGS sequence"/>
</dbReference>